<evidence type="ECO:0000259" key="7">
    <source>
        <dbReference type="PROSITE" id="PS51201"/>
    </source>
</evidence>
<dbReference type="Gene3D" id="3.40.50.720">
    <property type="entry name" value="NAD(P)-binding Rossmann-like Domain"/>
    <property type="match status" value="2"/>
</dbReference>
<keyword evidence="10" id="KW-1185">Reference proteome</keyword>
<dbReference type="Pfam" id="PF02080">
    <property type="entry name" value="TrkA_C"/>
    <property type="match status" value="2"/>
</dbReference>
<evidence type="ECO:0000313" key="9">
    <source>
        <dbReference type="EMBL" id="MBC8544278.1"/>
    </source>
</evidence>
<dbReference type="InterPro" id="IPR050721">
    <property type="entry name" value="Trk_Ktr_HKT_K-transport"/>
</dbReference>
<proteinExistence type="predicted"/>
<evidence type="ECO:0000256" key="6">
    <source>
        <dbReference type="ARBA" id="ARBA00023065"/>
    </source>
</evidence>
<keyword evidence="6" id="KW-0406">Ion transport</keyword>
<evidence type="ECO:0000259" key="8">
    <source>
        <dbReference type="PROSITE" id="PS51202"/>
    </source>
</evidence>
<dbReference type="NCBIfam" id="NF007039">
    <property type="entry name" value="PRK09496.3-2"/>
    <property type="match status" value="1"/>
</dbReference>
<dbReference type="SUPFAM" id="SSF116726">
    <property type="entry name" value="TrkA C-terminal domain-like"/>
    <property type="match status" value="2"/>
</dbReference>
<dbReference type="NCBIfam" id="NF007041">
    <property type="entry name" value="PRK09496.3-4"/>
    <property type="match status" value="1"/>
</dbReference>
<dbReference type="SUPFAM" id="SSF51735">
    <property type="entry name" value="NAD(P)-binding Rossmann-fold domains"/>
    <property type="match status" value="2"/>
</dbReference>
<dbReference type="PRINTS" id="PR00335">
    <property type="entry name" value="KUPTAKETRKA"/>
</dbReference>
<dbReference type="AlphaFoldDB" id="A0A926I2A1"/>
<dbReference type="InterPro" id="IPR006036">
    <property type="entry name" value="K_uptake_TrkA"/>
</dbReference>
<dbReference type="InterPro" id="IPR006037">
    <property type="entry name" value="RCK_C"/>
</dbReference>
<dbReference type="RefSeq" id="WP_177714422.1">
    <property type="nucleotide sequence ID" value="NZ_JACRSQ010000018.1"/>
</dbReference>
<feature type="domain" description="RCK C-terminal" evidence="8">
    <location>
        <begin position="371"/>
        <end position="452"/>
    </location>
</feature>
<dbReference type="GO" id="GO:0015079">
    <property type="term" value="F:potassium ion transmembrane transporter activity"/>
    <property type="evidence" value="ECO:0007669"/>
    <property type="project" value="InterPro"/>
</dbReference>
<evidence type="ECO:0000256" key="3">
    <source>
        <dbReference type="ARBA" id="ARBA00022538"/>
    </source>
</evidence>
<keyword evidence="2" id="KW-0813">Transport</keyword>
<dbReference type="Pfam" id="PF02254">
    <property type="entry name" value="TrkA_N"/>
    <property type="match status" value="2"/>
</dbReference>
<protein>
    <recommendedName>
        <fullName evidence="1">Trk system potassium uptake protein TrkA</fullName>
    </recommendedName>
</protein>
<dbReference type="PROSITE" id="PS51202">
    <property type="entry name" value="RCK_C"/>
    <property type="match status" value="2"/>
</dbReference>
<dbReference type="Proteomes" id="UP000657006">
    <property type="component" value="Unassembled WGS sequence"/>
</dbReference>
<reference evidence="9" key="1">
    <citation type="submission" date="2020-08" db="EMBL/GenBank/DDBJ databases">
        <title>Genome public.</title>
        <authorList>
            <person name="Liu C."/>
            <person name="Sun Q."/>
        </authorList>
    </citation>
    <scope>NUCLEOTIDE SEQUENCE</scope>
    <source>
        <strain evidence="9">NSJ-32</strain>
    </source>
</reference>
<keyword evidence="4" id="KW-0630">Potassium</keyword>
<keyword evidence="5" id="KW-0520">NAD</keyword>
<name>A0A926I2A1_9FIRM</name>
<dbReference type="Gene3D" id="3.30.70.1450">
    <property type="entry name" value="Regulator of K+ conductance, C-terminal domain"/>
    <property type="match status" value="2"/>
</dbReference>
<dbReference type="InterPro" id="IPR036721">
    <property type="entry name" value="RCK_C_sf"/>
</dbReference>
<dbReference type="NCBIfam" id="NF007031">
    <property type="entry name" value="PRK09496.1-2"/>
    <property type="match status" value="1"/>
</dbReference>
<dbReference type="GO" id="GO:0005886">
    <property type="term" value="C:plasma membrane"/>
    <property type="evidence" value="ECO:0007669"/>
    <property type="project" value="InterPro"/>
</dbReference>
<dbReference type="InterPro" id="IPR036291">
    <property type="entry name" value="NAD(P)-bd_dom_sf"/>
</dbReference>
<sequence length="452" mass="50093">MKIVIVGDGKVGFTLSQQLAKEGHDIVIIDNNETVLNNSSNTLDVNCIKGNGANYKIQEKAGVQEADLMIAVTSRDELNIICCLIAKKLGAKHTIARVRNPEYSDEMSFIKDELGLSMAVNPEAAAAAEIARILQFPSAIKIDSFSRGKVELAEFKVMPNSPLGGMAIHTLYSKYKIRILICAVQRKGAVFIPNGDFRLQEGDKVTITASPKNMTDFFRQIGILMHKIKTVMIVGGGKIAYYLCNQICNLGMKVKVIEIDPEQCRQLTDVLPKAMVINADGSDQEVLNEEGIEGVDAFIALTNMDEENVIISMYAISRGVDKVITKINHLTFMEIMENAGIDCIISPKYITANHIIRYVRAMQNSWGSNVETMTKIVDNQVEALEFRVRESFRGLNVPLKDVELKRNVLVACINRKGQILIPSGQDRIQLGDSVIVVTTINGLRELNDIFRM</sequence>
<dbReference type="PROSITE" id="PS51201">
    <property type="entry name" value="RCK_N"/>
    <property type="match status" value="2"/>
</dbReference>
<dbReference type="NCBIfam" id="NF007033">
    <property type="entry name" value="PRK09496.1-5"/>
    <property type="match status" value="1"/>
</dbReference>
<organism evidence="9 10">
    <name type="scientific">Bianquea renquensis</name>
    <dbReference type="NCBI Taxonomy" id="2763661"/>
    <lineage>
        <taxon>Bacteria</taxon>
        <taxon>Bacillati</taxon>
        <taxon>Bacillota</taxon>
        <taxon>Clostridia</taxon>
        <taxon>Eubacteriales</taxon>
        <taxon>Bianqueaceae</taxon>
        <taxon>Bianquea</taxon>
    </lineage>
</organism>
<dbReference type="InterPro" id="IPR003148">
    <property type="entry name" value="RCK_N"/>
</dbReference>
<comment type="caution">
    <text evidence="9">The sequence shown here is derived from an EMBL/GenBank/DDBJ whole genome shotgun (WGS) entry which is preliminary data.</text>
</comment>
<evidence type="ECO:0000313" key="10">
    <source>
        <dbReference type="Proteomes" id="UP000657006"/>
    </source>
</evidence>
<dbReference type="PANTHER" id="PTHR43833:SF5">
    <property type="entry name" value="TRK SYSTEM POTASSIUM UPTAKE PROTEIN TRKA"/>
    <property type="match status" value="1"/>
</dbReference>
<evidence type="ECO:0000256" key="2">
    <source>
        <dbReference type="ARBA" id="ARBA00022448"/>
    </source>
</evidence>
<evidence type="ECO:0000256" key="5">
    <source>
        <dbReference type="ARBA" id="ARBA00023027"/>
    </source>
</evidence>
<keyword evidence="3" id="KW-0633">Potassium transport</keyword>
<feature type="domain" description="RCK N-terminal" evidence="7">
    <location>
        <begin position="228"/>
        <end position="346"/>
    </location>
</feature>
<gene>
    <name evidence="9" type="primary">trkA</name>
    <name evidence="9" type="ORF">H8730_12090</name>
</gene>
<evidence type="ECO:0000256" key="4">
    <source>
        <dbReference type="ARBA" id="ARBA00022958"/>
    </source>
</evidence>
<evidence type="ECO:0000256" key="1">
    <source>
        <dbReference type="ARBA" id="ARBA00017378"/>
    </source>
</evidence>
<feature type="domain" description="RCK N-terminal" evidence="7">
    <location>
        <begin position="1"/>
        <end position="120"/>
    </location>
</feature>
<accession>A0A926I2A1</accession>
<feature type="domain" description="RCK C-terminal" evidence="8">
    <location>
        <begin position="140"/>
        <end position="224"/>
    </location>
</feature>
<dbReference type="PANTHER" id="PTHR43833">
    <property type="entry name" value="POTASSIUM CHANNEL PROTEIN 2-RELATED-RELATED"/>
    <property type="match status" value="1"/>
</dbReference>
<dbReference type="EMBL" id="JACRSQ010000018">
    <property type="protein sequence ID" value="MBC8544278.1"/>
    <property type="molecule type" value="Genomic_DNA"/>
</dbReference>